<organism evidence="8 9">
    <name type="scientific">Candidatus Sungiibacteriota bacterium</name>
    <dbReference type="NCBI Taxonomy" id="2750080"/>
    <lineage>
        <taxon>Bacteria</taxon>
        <taxon>Candidatus Sungiibacteriota</taxon>
    </lineage>
</organism>
<dbReference type="InterPro" id="IPR006368">
    <property type="entry name" value="GDP_Man_deHydtase"/>
</dbReference>
<evidence type="ECO:0000256" key="4">
    <source>
        <dbReference type="ARBA" id="ARBA00011989"/>
    </source>
</evidence>
<comment type="catalytic activity">
    <reaction evidence="1">
        <text>GDP-alpha-D-mannose = GDP-4-dehydro-alpha-D-rhamnose + H2O</text>
        <dbReference type="Rhea" id="RHEA:23820"/>
        <dbReference type="ChEBI" id="CHEBI:15377"/>
        <dbReference type="ChEBI" id="CHEBI:57527"/>
        <dbReference type="ChEBI" id="CHEBI:57964"/>
        <dbReference type="EC" id="4.2.1.47"/>
    </reaction>
</comment>
<proteinExistence type="inferred from homology"/>
<dbReference type="EC" id="4.2.1.47" evidence="4"/>
<evidence type="ECO:0000259" key="7">
    <source>
        <dbReference type="Pfam" id="PF16363"/>
    </source>
</evidence>
<dbReference type="PANTHER" id="PTHR43715:SF1">
    <property type="entry name" value="GDP-MANNOSE 4,6 DEHYDRATASE"/>
    <property type="match status" value="1"/>
</dbReference>
<dbReference type="Proteomes" id="UP000724148">
    <property type="component" value="Unassembled WGS sequence"/>
</dbReference>
<gene>
    <name evidence="8" type="ORF">HYT40_04145</name>
</gene>
<dbReference type="GO" id="GO:0042351">
    <property type="term" value="P:'de novo' GDP-L-fucose biosynthetic process"/>
    <property type="evidence" value="ECO:0007669"/>
    <property type="project" value="TreeGrafter"/>
</dbReference>
<evidence type="ECO:0000256" key="3">
    <source>
        <dbReference type="ARBA" id="ARBA00009263"/>
    </source>
</evidence>
<evidence type="ECO:0000256" key="2">
    <source>
        <dbReference type="ARBA" id="ARBA00001937"/>
    </source>
</evidence>
<dbReference type="PANTHER" id="PTHR43715">
    <property type="entry name" value="GDP-MANNOSE 4,6-DEHYDRATASE"/>
    <property type="match status" value="1"/>
</dbReference>
<keyword evidence="5" id="KW-0456">Lyase</keyword>
<comment type="similarity">
    <text evidence="3">Belongs to the NAD(P)-dependent epimerase/dehydratase family. GDP-mannose 4,6-dehydratase subfamily.</text>
</comment>
<comment type="caution">
    <text evidence="8">The sequence shown here is derived from an EMBL/GenBank/DDBJ whole genome shotgun (WGS) entry which is preliminary data.</text>
</comment>
<comment type="function">
    <text evidence="6">Catalyzes the conversion of GDP-D-mannose to GDP-4-dehydro-6-deoxy-D-mannose.</text>
</comment>
<dbReference type="InterPro" id="IPR016040">
    <property type="entry name" value="NAD(P)-bd_dom"/>
</dbReference>
<name>A0A931WPI0_9BACT</name>
<evidence type="ECO:0000313" key="9">
    <source>
        <dbReference type="Proteomes" id="UP000724148"/>
    </source>
</evidence>
<dbReference type="FunFam" id="3.40.50.720:FF:000924">
    <property type="entry name" value="GDP-mannose 4,6 dehydratase"/>
    <property type="match status" value="1"/>
</dbReference>
<reference evidence="8" key="1">
    <citation type="submission" date="2020-07" db="EMBL/GenBank/DDBJ databases">
        <title>Huge and variable diversity of episymbiotic CPR bacteria and DPANN archaea in groundwater ecosystems.</title>
        <authorList>
            <person name="He C.Y."/>
            <person name="Keren R."/>
            <person name="Whittaker M."/>
            <person name="Farag I.F."/>
            <person name="Doudna J."/>
            <person name="Cate J.H.D."/>
            <person name="Banfield J.F."/>
        </authorList>
    </citation>
    <scope>NUCLEOTIDE SEQUENCE</scope>
    <source>
        <strain evidence="8">NC_groundwater_193_Ag_S-0.1um_51_7</strain>
    </source>
</reference>
<evidence type="ECO:0000256" key="1">
    <source>
        <dbReference type="ARBA" id="ARBA00000188"/>
    </source>
</evidence>
<dbReference type="GO" id="GO:0008446">
    <property type="term" value="F:GDP-mannose 4,6-dehydratase activity"/>
    <property type="evidence" value="ECO:0007669"/>
    <property type="project" value="UniProtKB-EC"/>
</dbReference>
<feature type="domain" description="NAD(P)-binding" evidence="7">
    <location>
        <begin position="10"/>
        <end position="144"/>
    </location>
</feature>
<protein>
    <recommendedName>
        <fullName evidence="4">GDP-mannose 4,6-dehydratase</fullName>
        <ecNumber evidence="4">4.2.1.47</ecNumber>
    </recommendedName>
</protein>
<sequence>MTPDGKKVALITGCTGQDGSYMADLLLSKGYEVHGIVRRSSSFNTWRIDHIYSGTIQEAKNFFPHYGDLSDANSLIHIIEKVKPDEVYHFGAQSHVRISFDIPESTANITGLGTLRLLEALRVNNSHAKFYQASSSEMFGLARET</sequence>
<dbReference type="Pfam" id="PF16363">
    <property type="entry name" value="GDP_Man_Dehyd"/>
    <property type="match status" value="1"/>
</dbReference>
<dbReference type="InterPro" id="IPR036291">
    <property type="entry name" value="NAD(P)-bd_dom_sf"/>
</dbReference>
<feature type="non-terminal residue" evidence="8">
    <location>
        <position position="145"/>
    </location>
</feature>
<dbReference type="SUPFAM" id="SSF51735">
    <property type="entry name" value="NAD(P)-binding Rossmann-fold domains"/>
    <property type="match status" value="1"/>
</dbReference>
<dbReference type="AlphaFoldDB" id="A0A931WPI0"/>
<dbReference type="Gene3D" id="3.40.50.720">
    <property type="entry name" value="NAD(P)-binding Rossmann-like Domain"/>
    <property type="match status" value="1"/>
</dbReference>
<dbReference type="EMBL" id="JACOZA010000105">
    <property type="protein sequence ID" value="MBI2097302.1"/>
    <property type="molecule type" value="Genomic_DNA"/>
</dbReference>
<evidence type="ECO:0000256" key="6">
    <source>
        <dbReference type="ARBA" id="ARBA00059383"/>
    </source>
</evidence>
<evidence type="ECO:0000313" key="8">
    <source>
        <dbReference type="EMBL" id="MBI2097302.1"/>
    </source>
</evidence>
<accession>A0A931WPI0</accession>
<comment type="cofactor">
    <cofactor evidence="2">
        <name>NADP(+)</name>
        <dbReference type="ChEBI" id="CHEBI:58349"/>
    </cofactor>
</comment>
<evidence type="ECO:0000256" key="5">
    <source>
        <dbReference type="ARBA" id="ARBA00023239"/>
    </source>
</evidence>